<dbReference type="Pfam" id="PF00582">
    <property type="entry name" value="Usp"/>
    <property type="match status" value="2"/>
</dbReference>
<dbReference type="CDD" id="cd00293">
    <property type="entry name" value="USP-like"/>
    <property type="match status" value="2"/>
</dbReference>
<protein>
    <submittedName>
        <fullName evidence="3">Nucleotide-binding universal stress UspA family protein</fullName>
    </submittedName>
</protein>
<dbReference type="AlphaFoldDB" id="A0A419WKT4"/>
<evidence type="ECO:0000313" key="4">
    <source>
        <dbReference type="Proteomes" id="UP000284531"/>
    </source>
</evidence>
<organism evidence="3 4">
    <name type="scientific">Marinifilum flexuosum</name>
    <dbReference type="NCBI Taxonomy" id="1117708"/>
    <lineage>
        <taxon>Bacteria</taxon>
        <taxon>Pseudomonadati</taxon>
        <taxon>Bacteroidota</taxon>
        <taxon>Bacteroidia</taxon>
        <taxon>Marinilabiliales</taxon>
        <taxon>Marinifilaceae</taxon>
    </lineage>
</organism>
<dbReference type="SUPFAM" id="SSF52402">
    <property type="entry name" value="Adenine nucleotide alpha hydrolases-like"/>
    <property type="match status" value="2"/>
</dbReference>
<evidence type="ECO:0000259" key="2">
    <source>
        <dbReference type="Pfam" id="PF00582"/>
    </source>
</evidence>
<dbReference type="InterPro" id="IPR006015">
    <property type="entry name" value="Universal_stress_UspA"/>
</dbReference>
<reference evidence="3 4" key="1">
    <citation type="submission" date="2018-09" db="EMBL/GenBank/DDBJ databases">
        <title>Genomic Encyclopedia of Archaeal and Bacterial Type Strains, Phase II (KMG-II): from individual species to whole genera.</title>
        <authorList>
            <person name="Goeker M."/>
        </authorList>
    </citation>
    <scope>NUCLEOTIDE SEQUENCE [LARGE SCALE GENOMIC DNA]</scope>
    <source>
        <strain evidence="3 4">DSM 21950</strain>
    </source>
</reference>
<accession>A0A419WKT4</accession>
<sequence length="313" mass="35496">MSGFRNEFSRCCQFCLCKLKLGTVFVSQNNEKLRKMKRILVPVDFSGDSLKALKFALNLANHLGTDLRMIHVKKSKKFEIPFHFNEFEDQIVHTVQEYFEKLIELHSPAYQVENGVFDFKIRTGSVYREIVNQAKYGDSYLIVMGAYGASGFEEFFIGSNAFKVVSNASCPVITVREELSKSGVATILMPFDASNETRKKIPYVAELAEACKAKVHVLGVHESSDTAIVGKIEHYMRQAEEYLNEKNIEVVKDIRKGDNNTTTALEYAREINADLIAIMTEQAETTFSMFFGSYAEQMVNKSEVPILSVPNWK</sequence>
<keyword evidence="4" id="KW-1185">Reference proteome</keyword>
<feature type="domain" description="UspA" evidence="2">
    <location>
        <begin position="186"/>
        <end position="310"/>
    </location>
</feature>
<feature type="domain" description="UspA" evidence="2">
    <location>
        <begin position="36"/>
        <end position="176"/>
    </location>
</feature>
<dbReference type="EMBL" id="RAPQ01000013">
    <property type="protein sequence ID" value="RKD96046.1"/>
    <property type="molecule type" value="Genomic_DNA"/>
</dbReference>
<dbReference type="Proteomes" id="UP000284531">
    <property type="component" value="Unassembled WGS sequence"/>
</dbReference>
<dbReference type="PRINTS" id="PR01438">
    <property type="entry name" value="UNVRSLSTRESS"/>
</dbReference>
<dbReference type="InterPro" id="IPR006016">
    <property type="entry name" value="UspA"/>
</dbReference>
<evidence type="ECO:0000313" key="3">
    <source>
        <dbReference type="EMBL" id="RKD96046.1"/>
    </source>
</evidence>
<name>A0A419WKT4_9BACT</name>
<gene>
    <name evidence="3" type="ORF">BXY64_4034</name>
</gene>
<dbReference type="PANTHER" id="PTHR46268:SF6">
    <property type="entry name" value="UNIVERSAL STRESS PROTEIN UP12"/>
    <property type="match status" value="1"/>
</dbReference>
<dbReference type="PANTHER" id="PTHR46268">
    <property type="entry name" value="STRESS RESPONSE PROTEIN NHAX"/>
    <property type="match status" value="1"/>
</dbReference>
<evidence type="ECO:0000256" key="1">
    <source>
        <dbReference type="ARBA" id="ARBA00008791"/>
    </source>
</evidence>
<comment type="similarity">
    <text evidence="1">Belongs to the universal stress protein A family.</text>
</comment>
<comment type="caution">
    <text evidence="3">The sequence shown here is derived from an EMBL/GenBank/DDBJ whole genome shotgun (WGS) entry which is preliminary data.</text>
</comment>
<dbReference type="Gene3D" id="3.40.50.620">
    <property type="entry name" value="HUPs"/>
    <property type="match status" value="2"/>
</dbReference>
<proteinExistence type="inferred from homology"/>
<dbReference type="InterPro" id="IPR014729">
    <property type="entry name" value="Rossmann-like_a/b/a_fold"/>
</dbReference>